<dbReference type="Proteomes" id="UP000015346">
    <property type="component" value="Unassembled WGS sequence"/>
</dbReference>
<proteinExistence type="predicted"/>
<dbReference type="HOGENOM" id="CLU_092041_0_0_5"/>
<dbReference type="STRING" id="1123069.ruthe_00844"/>
<feature type="region of interest" description="Disordered" evidence="1">
    <location>
        <begin position="141"/>
        <end position="169"/>
    </location>
</feature>
<feature type="compositionally biased region" description="Low complexity" evidence="1">
    <location>
        <begin position="83"/>
        <end position="117"/>
    </location>
</feature>
<accession>S9R5C6</accession>
<dbReference type="EMBL" id="AOLV01000009">
    <property type="protein sequence ID" value="EPX87173.1"/>
    <property type="molecule type" value="Genomic_DNA"/>
</dbReference>
<reference evidence="2 3" key="1">
    <citation type="journal article" date="2013" name="Stand. Genomic Sci.">
        <title>Genome sequence of the reddish-pigmented Rubellimicrobium thermophilum type strain (DSM 16684(T)), a member of the Roseobacter clade.</title>
        <authorList>
            <person name="Fiebig A."/>
            <person name="Riedel T."/>
            <person name="Gronow S."/>
            <person name="Petersen J."/>
            <person name="Klenk H.P."/>
            <person name="Goker M."/>
        </authorList>
    </citation>
    <scope>NUCLEOTIDE SEQUENCE [LARGE SCALE GENOMIC DNA]</scope>
    <source>
        <strain evidence="2 3">DSM 16684</strain>
    </source>
</reference>
<evidence type="ECO:0000256" key="1">
    <source>
        <dbReference type="SAM" id="MobiDB-lite"/>
    </source>
</evidence>
<feature type="compositionally biased region" description="Low complexity" evidence="1">
    <location>
        <begin position="141"/>
        <end position="162"/>
    </location>
</feature>
<comment type="caution">
    <text evidence="2">The sequence shown here is derived from an EMBL/GenBank/DDBJ whole genome shotgun (WGS) entry which is preliminary data.</text>
</comment>
<organism evidence="2 3">
    <name type="scientific">Rubellimicrobium thermophilum DSM 16684</name>
    <dbReference type="NCBI Taxonomy" id="1123069"/>
    <lineage>
        <taxon>Bacteria</taxon>
        <taxon>Pseudomonadati</taxon>
        <taxon>Pseudomonadota</taxon>
        <taxon>Alphaproteobacteria</taxon>
        <taxon>Rhodobacterales</taxon>
        <taxon>Roseobacteraceae</taxon>
        <taxon>Rubellimicrobium</taxon>
    </lineage>
</organism>
<gene>
    <name evidence="2" type="ORF">ruthe_00844</name>
</gene>
<keyword evidence="3" id="KW-1185">Reference proteome</keyword>
<dbReference type="OrthoDB" id="7658888at2"/>
<feature type="region of interest" description="Disordered" evidence="1">
    <location>
        <begin position="83"/>
        <end position="127"/>
    </location>
</feature>
<protein>
    <recommendedName>
        <fullName evidence="4">DUF4177 domain-containing protein</fullName>
    </recommendedName>
</protein>
<dbReference type="RefSeq" id="WP_021096947.1">
    <property type="nucleotide sequence ID" value="NZ_KE557320.1"/>
</dbReference>
<sequence length="169" mass="17765">MQSHEYRILPAPRRAPRVRGARTAEQRFARALEEIINAQAREGWEYLRADTLPCEQRQGWFSGRVTVNQTLLVFRRALAERQGAGAPAPAVQAAGPRSAAMPASGSASSAAPLAAPTAMPPRPAAGRPVAAAPLWLSEPVARPSADAVSSPAPSAAPSPLAQDPRHAAE</sequence>
<evidence type="ECO:0000313" key="2">
    <source>
        <dbReference type="EMBL" id="EPX87173.1"/>
    </source>
</evidence>
<dbReference type="AlphaFoldDB" id="S9R5C6"/>
<evidence type="ECO:0000313" key="3">
    <source>
        <dbReference type="Proteomes" id="UP000015346"/>
    </source>
</evidence>
<name>S9R5C6_9RHOB</name>
<evidence type="ECO:0008006" key="4">
    <source>
        <dbReference type="Google" id="ProtNLM"/>
    </source>
</evidence>